<evidence type="ECO:0000256" key="1">
    <source>
        <dbReference type="SAM" id="MobiDB-lite"/>
    </source>
</evidence>
<dbReference type="AlphaFoldDB" id="A0A9N9E103"/>
<reference evidence="2" key="1">
    <citation type="submission" date="2021-06" db="EMBL/GenBank/DDBJ databases">
        <authorList>
            <person name="Kallberg Y."/>
            <person name="Tangrot J."/>
            <person name="Rosling A."/>
        </authorList>
    </citation>
    <scope>NUCLEOTIDE SEQUENCE</scope>
    <source>
        <strain evidence="2">AZ414A</strain>
    </source>
</reference>
<organism evidence="2 3">
    <name type="scientific">Diversispora eburnea</name>
    <dbReference type="NCBI Taxonomy" id="1213867"/>
    <lineage>
        <taxon>Eukaryota</taxon>
        <taxon>Fungi</taxon>
        <taxon>Fungi incertae sedis</taxon>
        <taxon>Mucoromycota</taxon>
        <taxon>Glomeromycotina</taxon>
        <taxon>Glomeromycetes</taxon>
        <taxon>Diversisporales</taxon>
        <taxon>Diversisporaceae</taxon>
        <taxon>Diversispora</taxon>
    </lineage>
</organism>
<keyword evidence="3" id="KW-1185">Reference proteome</keyword>
<comment type="caution">
    <text evidence="2">The sequence shown here is derived from an EMBL/GenBank/DDBJ whole genome shotgun (WGS) entry which is preliminary data.</text>
</comment>
<feature type="non-terminal residue" evidence="2">
    <location>
        <position position="1"/>
    </location>
</feature>
<dbReference type="Proteomes" id="UP000789706">
    <property type="component" value="Unassembled WGS sequence"/>
</dbReference>
<protein>
    <submittedName>
        <fullName evidence="2">6597_t:CDS:1</fullName>
    </submittedName>
</protein>
<dbReference type="EMBL" id="CAJVPK010007089">
    <property type="protein sequence ID" value="CAG8654541.1"/>
    <property type="molecule type" value="Genomic_DNA"/>
</dbReference>
<evidence type="ECO:0000313" key="2">
    <source>
        <dbReference type="EMBL" id="CAG8654541.1"/>
    </source>
</evidence>
<feature type="compositionally biased region" description="Low complexity" evidence="1">
    <location>
        <begin position="1"/>
        <end position="27"/>
    </location>
</feature>
<feature type="region of interest" description="Disordered" evidence="1">
    <location>
        <begin position="1"/>
        <end position="31"/>
    </location>
</feature>
<gene>
    <name evidence="2" type="ORF">DEBURN_LOCUS11559</name>
</gene>
<accession>A0A9N9E103</accession>
<name>A0A9N9E103_9GLOM</name>
<evidence type="ECO:0000313" key="3">
    <source>
        <dbReference type="Proteomes" id="UP000789706"/>
    </source>
</evidence>
<proteinExistence type="predicted"/>
<sequence length="80" mass="8823">GSSPTGGSSSYKASSSKNNLSKSTESKPSLAQEEVMNIINKILLNIEDRLEESLLCNNKQRIFHNIPPAHTPSRRLNDDL</sequence>
<feature type="region of interest" description="Disordered" evidence="1">
    <location>
        <begin position="61"/>
        <end position="80"/>
    </location>
</feature>
<feature type="non-terminal residue" evidence="2">
    <location>
        <position position="80"/>
    </location>
</feature>
<dbReference type="OrthoDB" id="10460933at2759"/>